<dbReference type="InterPro" id="IPR045886">
    <property type="entry name" value="ThiF/MoeB/HesA"/>
</dbReference>
<keyword evidence="2" id="KW-0808">Transferase</keyword>
<dbReference type="Gene3D" id="3.40.50.720">
    <property type="entry name" value="NAD(P)-binding Rossmann-like Domain"/>
    <property type="match status" value="1"/>
</dbReference>
<comment type="caution">
    <text evidence="2">The sequence shown here is derived from an EMBL/GenBank/DDBJ whole genome shotgun (WGS) entry which is preliminary data.</text>
</comment>
<keyword evidence="2" id="KW-0548">Nucleotidyltransferase</keyword>
<feature type="domain" description="THIF-type NAD/FAD binding fold" evidence="1">
    <location>
        <begin position="120"/>
        <end position="362"/>
    </location>
</feature>
<dbReference type="RefSeq" id="WP_345630126.1">
    <property type="nucleotide sequence ID" value="NZ_BAABJQ010000007.1"/>
</dbReference>
<gene>
    <name evidence="2" type="ORF">GCM10023322_30790</name>
</gene>
<dbReference type="GO" id="GO:0016779">
    <property type="term" value="F:nucleotidyltransferase activity"/>
    <property type="evidence" value="ECO:0007669"/>
    <property type="project" value="UniProtKB-KW"/>
</dbReference>
<dbReference type="Pfam" id="PF00899">
    <property type="entry name" value="ThiF"/>
    <property type="match status" value="1"/>
</dbReference>
<dbReference type="EMBL" id="BAABJQ010000007">
    <property type="protein sequence ID" value="GAA5185835.1"/>
    <property type="molecule type" value="Genomic_DNA"/>
</dbReference>
<dbReference type="PANTHER" id="PTHR10953">
    <property type="entry name" value="UBIQUITIN-ACTIVATING ENZYME E1"/>
    <property type="match status" value="1"/>
</dbReference>
<dbReference type="Proteomes" id="UP001501570">
    <property type="component" value="Unassembled WGS sequence"/>
</dbReference>
<dbReference type="InterPro" id="IPR000594">
    <property type="entry name" value="ThiF_NAD_FAD-bd"/>
</dbReference>
<organism evidence="2 3">
    <name type="scientific">Rugosimonospora acidiphila</name>
    <dbReference type="NCBI Taxonomy" id="556531"/>
    <lineage>
        <taxon>Bacteria</taxon>
        <taxon>Bacillati</taxon>
        <taxon>Actinomycetota</taxon>
        <taxon>Actinomycetes</taxon>
        <taxon>Micromonosporales</taxon>
        <taxon>Micromonosporaceae</taxon>
        <taxon>Rugosimonospora</taxon>
    </lineage>
</organism>
<dbReference type="PANTHER" id="PTHR10953:SF102">
    <property type="entry name" value="ADENYLYLTRANSFERASE AND SULFURTRANSFERASE MOCS3"/>
    <property type="match status" value="1"/>
</dbReference>
<proteinExistence type="predicted"/>
<evidence type="ECO:0000313" key="2">
    <source>
        <dbReference type="EMBL" id="GAA5185835.1"/>
    </source>
</evidence>
<reference evidence="3" key="1">
    <citation type="journal article" date="2019" name="Int. J. Syst. Evol. Microbiol.">
        <title>The Global Catalogue of Microorganisms (GCM) 10K type strain sequencing project: providing services to taxonomists for standard genome sequencing and annotation.</title>
        <authorList>
            <consortium name="The Broad Institute Genomics Platform"/>
            <consortium name="The Broad Institute Genome Sequencing Center for Infectious Disease"/>
            <person name="Wu L."/>
            <person name="Ma J."/>
        </authorList>
    </citation>
    <scope>NUCLEOTIDE SEQUENCE [LARGE SCALE GENOMIC DNA]</scope>
    <source>
        <strain evidence="3">JCM 18304</strain>
    </source>
</reference>
<dbReference type="InterPro" id="IPR035985">
    <property type="entry name" value="Ubiquitin-activating_enz"/>
</dbReference>
<evidence type="ECO:0000259" key="1">
    <source>
        <dbReference type="Pfam" id="PF00899"/>
    </source>
</evidence>
<accession>A0ABP9RTB0</accession>
<evidence type="ECO:0000313" key="3">
    <source>
        <dbReference type="Proteomes" id="UP001501570"/>
    </source>
</evidence>
<sequence>MDRPRVKSVFPPIPLDDGTIRVGGADFGIAAEIKDDDQRHVWHLLELLDGTRSMAQVVADMRTIDPALTETEVVAAVAMLADSGYLDDAAIGPPAAFGPGEAERYRRNVEFFSFFHSPPRTGYDSQLRLREAKVTVLGIGGLGSYAALGLAAAGVGDLLLVDDDTVELHNLNRQVLYTDGDVGCAKTEAAARRVAQANPHVTVSTLTRRVSGVEDARTCMRGRDLLICAADRPRIRLYDWLNEAALDEGVPWVRGANDGLTVNLFLHAPGRTACFACEQRAAHANIPGYGATIRYAMEHLGNRTVNPCTAPVAGLIGSLVALEAVKLLTGVAEPTILNRKLIFDLQTMQIRFKEGEYDPTCDVCGHLPNTATAPEPLIEAATP</sequence>
<keyword evidence="3" id="KW-1185">Reference proteome</keyword>
<name>A0ABP9RTB0_9ACTN</name>
<protein>
    <submittedName>
        <fullName evidence="2">ThiF family adenylyltransferase</fullName>
    </submittedName>
</protein>
<dbReference type="SUPFAM" id="SSF69572">
    <property type="entry name" value="Activating enzymes of the ubiquitin-like proteins"/>
    <property type="match status" value="1"/>
</dbReference>